<dbReference type="Pfam" id="PF03070">
    <property type="entry name" value="TENA_THI-4"/>
    <property type="match status" value="1"/>
</dbReference>
<organism evidence="2 3">
    <name type="scientific">Rasamsonia emersonii (strain ATCC 16479 / CBS 393.64 / IMI 116815)</name>
    <dbReference type="NCBI Taxonomy" id="1408163"/>
    <lineage>
        <taxon>Eukaryota</taxon>
        <taxon>Fungi</taxon>
        <taxon>Dikarya</taxon>
        <taxon>Ascomycota</taxon>
        <taxon>Pezizomycotina</taxon>
        <taxon>Eurotiomycetes</taxon>
        <taxon>Eurotiomycetidae</taxon>
        <taxon>Eurotiales</taxon>
        <taxon>Trichocomaceae</taxon>
        <taxon>Rasamsonia</taxon>
    </lineage>
</organism>
<dbReference type="SUPFAM" id="SSF48613">
    <property type="entry name" value="Heme oxygenase-like"/>
    <property type="match status" value="1"/>
</dbReference>
<name>A0A0F4YN30_RASE3</name>
<dbReference type="GO" id="GO:0006772">
    <property type="term" value="P:thiamine metabolic process"/>
    <property type="evidence" value="ECO:0007669"/>
    <property type="project" value="UniProtKB-ARBA"/>
</dbReference>
<dbReference type="AlphaFoldDB" id="A0A0F4YN30"/>
<dbReference type="Proteomes" id="UP000053958">
    <property type="component" value="Unassembled WGS sequence"/>
</dbReference>
<reference evidence="2 3" key="1">
    <citation type="submission" date="2015-04" db="EMBL/GenBank/DDBJ databases">
        <authorList>
            <person name="Heijne W.H."/>
            <person name="Fedorova N.D."/>
            <person name="Nierman W.C."/>
            <person name="Vollebregt A.W."/>
            <person name="Zhao Z."/>
            <person name="Wu L."/>
            <person name="Kumar M."/>
            <person name="Stam H."/>
            <person name="van den Berg M.A."/>
            <person name="Pel H.J."/>
        </authorList>
    </citation>
    <scope>NUCLEOTIDE SEQUENCE [LARGE SCALE GENOMIC DNA]</scope>
    <source>
        <strain evidence="2 3">CBS 393.64</strain>
    </source>
</reference>
<sequence>MSSEPLTNLLTSTCKPAFKRATKHPFLKAAGEGQVSKQMLSQWLSQDRLYAQAYIRFIGLLLSKVVLPPRNPDSAKTRAPTTEQRVFDILVEALVNIQRELRFFEDTALEYGLDLTAMEASEEKEKEKGAGNVFGPQPITRAYIDLFMSAGSPGTSLLEGMTVLFATEYCYLHAWRYAASVMESTSPRPAEPSPASFSVGYDGDPDGGALRRKFIPNWANPEFEKFVNAIRDVTDELAGRVKGAEEVEREKGKCLGWWKQVLWLEERFWPKME</sequence>
<evidence type="ECO:0000259" key="1">
    <source>
        <dbReference type="Pfam" id="PF03070"/>
    </source>
</evidence>
<evidence type="ECO:0000313" key="2">
    <source>
        <dbReference type="EMBL" id="KKA19629.1"/>
    </source>
</evidence>
<dbReference type="STRING" id="1408163.A0A0F4YN30"/>
<dbReference type="InterPro" id="IPR053261">
    <property type="entry name" value="Polyketide-peptide_reg"/>
</dbReference>
<dbReference type="InterPro" id="IPR004305">
    <property type="entry name" value="Thiaminase-2/PQQC"/>
</dbReference>
<dbReference type="RefSeq" id="XP_013326241.1">
    <property type="nucleotide sequence ID" value="XM_013470787.1"/>
</dbReference>
<dbReference type="OrthoDB" id="37730at2759"/>
<proteinExistence type="predicted"/>
<gene>
    <name evidence="2" type="ORF">T310_6380</name>
</gene>
<dbReference type="PANTHER" id="PTHR41813:SF2">
    <property type="entry name" value="REGULATOR PAB1642, PUTATIVE (AFU_ORTHOLOGUE AFUA_3G11955)-RELATED"/>
    <property type="match status" value="1"/>
</dbReference>
<evidence type="ECO:0000313" key="3">
    <source>
        <dbReference type="Proteomes" id="UP000053958"/>
    </source>
</evidence>
<accession>A0A0F4YN30</accession>
<keyword evidence="3" id="KW-1185">Reference proteome</keyword>
<dbReference type="CDD" id="cd19357">
    <property type="entry name" value="TenA_E_At3g16990-like"/>
    <property type="match status" value="1"/>
</dbReference>
<dbReference type="GeneID" id="25318682"/>
<protein>
    <submittedName>
        <fullName evidence="2">Transcription regulator</fullName>
    </submittedName>
</protein>
<dbReference type="InterPro" id="IPR016084">
    <property type="entry name" value="Haem_Oase-like_multi-hlx"/>
</dbReference>
<dbReference type="Gene3D" id="1.20.910.10">
    <property type="entry name" value="Heme oxygenase-like"/>
    <property type="match status" value="1"/>
</dbReference>
<comment type="caution">
    <text evidence="2">The sequence shown here is derived from an EMBL/GenBank/DDBJ whole genome shotgun (WGS) entry which is preliminary data.</text>
</comment>
<dbReference type="PANTHER" id="PTHR41813">
    <property type="entry name" value="REGULATOR PAB1642, PUTATIVE (AFU_ORTHOLOGUE AFUA_3G11955)-RELATED"/>
    <property type="match status" value="1"/>
</dbReference>
<dbReference type="EMBL" id="LASV01000332">
    <property type="protein sequence ID" value="KKA19629.1"/>
    <property type="molecule type" value="Genomic_DNA"/>
</dbReference>
<feature type="domain" description="Thiaminase-2/PQQC" evidence="1">
    <location>
        <begin position="15"/>
        <end position="251"/>
    </location>
</feature>